<reference evidence="1 2" key="1">
    <citation type="journal article" date="2017" name="Mycologia">
        <title>Bifiguratus adelaidae, gen. et sp. nov., a new member of Mucoromycotina in endophytic and soil-dwelling habitats.</title>
        <authorList>
            <person name="Torres-Cruz T.J."/>
            <person name="Billingsley Tobias T.L."/>
            <person name="Almatruk M."/>
            <person name="Hesse C."/>
            <person name="Kuske C.R."/>
            <person name="Desiro A."/>
            <person name="Benucci G.M."/>
            <person name="Bonito G."/>
            <person name="Stajich J.E."/>
            <person name="Dunlap C."/>
            <person name="Arnold A.E."/>
            <person name="Porras-Alfaro A."/>
        </authorList>
    </citation>
    <scope>NUCLEOTIDE SEQUENCE [LARGE SCALE GENOMIC DNA]</scope>
    <source>
        <strain evidence="1 2">AZ0501</strain>
    </source>
</reference>
<gene>
    <name evidence="1" type="ORF">BZG36_00819</name>
</gene>
<evidence type="ECO:0000313" key="2">
    <source>
        <dbReference type="Proteomes" id="UP000242875"/>
    </source>
</evidence>
<comment type="caution">
    <text evidence="1">The sequence shown here is derived from an EMBL/GenBank/DDBJ whole genome shotgun (WGS) entry which is preliminary data.</text>
</comment>
<dbReference type="CDD" id="cd02440">
    <property type="entry name" value="AdoMet_MTases"/>
    <property type="match status" value="1"/>
</dbReference>
<dbReference type="OrthoDB" id="1684102at2759"/>
<dbReference type="SUPFAM" id="SSF53335">
    <property type="entry name" value="S-adenosyl-L-methionine-dependent methyltransferases"/>
    <property type="match status" value="1"/>
</dbReference>
<dbReference type="InterPro" id="IPR053205">
    <property type="entry name" value="GHMP_kinase_L-arabinokinase"/>
</dbReference>
<dbReference type="InterPro" id="IPR029063">
    <property type="entry name" value="SAM-dependent_MTases_sf"/>
</dbReference>
<proteinExistence type="predicted"/>
<evidence type="ECO:0000313" key="1">
    <source>
        <dbReference type="EMBL" id="OZJ06226.1"/>
    </source>
</evidence>
<dbReference type="Proteomes" id="UP000242875">
    <property type="component" value="Unassembled WGS sequence"/>
</dbReference>
<sequence length="822" mass="91715">MTRLTISTQPLSKNLDLGAYQYATQSYTFCFYVSGHGWGHATRACQLVSDLLALPAKHTVYMVSNASDFIFQNALKAGAIYRHSLIDAGVVQPLAYTVDREETIKHLVEFIERRPVTINKEVEWLKSVGADCVLCDAPFLPCAAASAAGLPSAIISNFTFDEVYRGLCEGDELDNMIHEMLQTVIKDYKKADLLIRLPGAIRIPSFDDNETVVPQTPTLTTHFDQPQQQRSIVNGKLHLPSVSTSPIRSYDPTVRQRLIIDIPLVFRKYRTPRDQVLEDILHIPPEIHKTHKIILLSFGGQILGKEGWGDPLPEGWICVVCGTPDSLQLQEGFYRAPRDAYIPDLTNAVDVVIGKLGYGTCSECVGHAKPFIYVPRPQFIEELGLKRLMETQGSCVELPREDFEGGRWRDYILKAAQLPGQCEEWRRVGHDGGEVAAKLCEAFVTERKQQVASNGYTDGSVFGLGLGLVSFANAEKLAEVAEVDEELEAVLHQLRWQSSPIPYTNVLGCLAALDDLVAASYLRDTTVDENYGIVDHVHRQDLDQVRDDALAVLFRVVRGVELTLPPDLQETEQAIYTLQERAAALTAHLSGRGASGAITRVWRFPRRKGDVHGNAIEVSIHEPGYVGDDLGFKTWGAAPFLGRKLVQDSVIADISSCRILELGTGTGLVGLVCAKLGANTVILTDYHPNVLVNVAKNVSLNLVREPVTRIGVVKLDWRDVRHSRTDVHGALKEPFDVVIGSDLLYEIEHAQLIPLVTKKHLKKGRKCHFLVPLRCSHQEEVRVFEAEMAKAGFKAVHTEEMEREEDGKTMRYRYWEWIQMDD</sequence>
<dbReference type="EMBL" id="MVBO01000005">
    <property type="protein sequence ID" value="OZJ06226.1"/>
    <property type="molecule type" value="Genomic_DNA"/>
</dbReference>
<accession>A0A261Y6H9</accession>
<organism evidence="1 2">
    <name type="scientific">Bifiguratus adelaidae</name>
    <dbReference type="NCBI Taxonomy" id="1938954"/>
    <lineage>
        <taxon>Eukaryota</taxon>
        <taxon>Fungi</taxon>
        <taxon>Fungi incertae sedis</taxon>
        <taxon>Mucoromycota</taxon>
        <taxon>Mucoromycotina</taxon>
        <taxon>Endogonomycetes</taxon>
        <taxon>Endogonales</taxon>
        <taxon>Endogonales incertae sedis</taxon>
        <taxon>Bifiguratus</taxon>
    </lineage>
</organism>
<dbReference type="PANTHER" id="PTHR38134">
    <property type="entry name" value="SLR1395 PROTEIN"/>
    <property type="match status" value="1"/>
</dbReference>
<name>A0A261Y6H9_9FUNG</name>
<dbReference type="Pfam" id="PF10294">
    <property type="entry name" value="Methyltransf_16"/>
    <property type="match status" value="1"/>
</dbReference>
<dbReference type="Gene3D" id="3.40.50.2000">
    <property type="entry name" value="Glycogen Phosphorylase B"/>
    <property type="match status" value="1"/>
</dbReference>
<dbReference type="PANTHER" id="PTHR38134:SF2">
    <property type="entry name" value="GALACTOKINASE"/>
    <property type="match status" value="1"/>
</dbReference>
<dbReference type="Gene3D" id="3.40.50.150">
    <property type="entry name" value="Vaccinia Virus protein VP39"/>
    <property type="match status" value="1"/>
</dbReference>
<protein>
    <submittedName>
        <fullName evidence="1">Uncharacterized protein</fullName>
    </submittedName>
</protein>
<keyword evidence="2" id="KW-1185">Reference proteome</keyword>
<dbReference type="AlphaFoldDB" id="A0A261Y6H9"/>
<dbReference type="SUPFAM" id="SSF53756">
    <property type="entry name" value="UDP-Glycosyltransferase/glycogen phosphorylase"/>
    <property type="match status" value="1"/>
</dbReference>
<dbReference type="InterPro" id="IPR019410">
    <property type="entry name" value="Methyltransf_16"/>
</dbReference>